<evidence type="ECO:0008006" key="3">
    <source>
        <dbReference type="Google" id="ProtNLM"/>
    </source>
</evidence>
<dbReference type="EMBL" id="JAAKZG010000027">
    <property type="protein sequence ID" value="NGN45138.1"/>
    <property type="molecule type" value="Genomic_DNA"/>
</dbReference>
<dbReference type="Proteomes" id="UP000481252">
    <property type="component" value="Unassembled WGS sequence"/>
</dbReference>
<dbReference type="InterPro" id="IPR053714">
    <property type="entry name" value="Iso_Racemase_Enz_sf"/>
</dbReference>
<gene>
    <name evidence="1" type="ORF">G6N74_29220</name>
</gene>
<dbReference type="PANTHER" id="PTHR40267">
    <property type="entry name" value="BLR3294 PROTEIN"/>
    <property type="match status" value="1"/>
</dbReference>
<dbReference type="InterPro" id="IPR026286">
    <property type="entry name" value="MaiA/AMDase"/>
</dbReference>
<keyword evidence="2" id="KW-1185">Reference proteome</keyword>
<protein>
    <recommendedName>
        <fullName evidence="3">Asp/Glu racemase</fullName>
    </recommendedName>
</protein>
<accession>A0A7C9RCH5</accession>
<dbReference type="PANTHER" id="PTHR40267:SF1">
    <property type="entry name" value="BLR3294 PROTEIN"/>
    <property type="match status" value="1"/>
</dbReference>
<dbReference type="Pfam" id="PF17645">
    <property type="entry name" value="Amdase"/>
    <property type="match status" value="1"/>
</dbReference>
<comment type="caution">
    <text evidence="1">The sequence shown here is derived from an EMBL/GenBank/DDBJ whole genome shotgun (WGS) entry which is preliminary data.</text>
</comment>
<proteinExistence type="predicted"/>
<reference evidence="1 2" key="1">
    <citation type="submission" date="2020-02" db="EMBL/GenBank/DDBJ databases">
        <title>Genome sequence of the type strain CGMCC 1.15528 of Mesorhizobium zhangyense.</title>
        <authorList>
            <person name="Gao J."/>
            <person name="Sun J."/>
        </authorList>
    </citation>
    <scope>NUCLEOTIDE SEQUENCE [LARGE SCALE GENOMIC DNA]</scope>
    <source>
        <strain evidence="1 2">CGMCC 1.15528</strain>
    </source>
</reference>
<sequence length="174" mass="18943">MSTSIELAVKGLLPTSEMDAIVFGCTSAAMALGTETVRAIISKIRPNVPVIDPASACVSALRRAGIERIGLISPYSIKLHGAVRDFLSQSGFQVLRDQRFELDHSDRYQQPTILDYINSCRILSEGSDIDGLFISCTALRTAFIIPHLQAEIKIPVLSSNQVVASEIRALLKTE</sequence>
<name>A0A7C9RCH5_9HYPH</name>
<evidence type="ECO:0000313" key="2">
    <source>
        <dbReference type="Proteomes" id="UP000481252"/>
    </source>
</evidence>
<organism evidence="1 2">
    <name type="scientific">Mesorhizobium zhangyense</name>
    <dbReference type="NCBI Taxonomy" id="1776730"/>
    <lineage>
        <taxon>Bacteria</taxon>
        <taxon>Pseudomonadati</taxon>
        <taxon>Pseudomonadota</taxon>
        <taxon>Alphaproteobacteria</taxon>
        <taxon>Hyphomicrobiales</taxon>
        <taxon>Phyllobacteriaceae</taxon>
        <taxon>Mesorhizobium</taxon>
    </lineage>
</organism>
<dbReference type="AlphaFoldDB" id="A0A7C9RCH5"/>
<evidence type="ECO:0000313" key="1">
    <source>
        <dbReference type="EMBL" id="NGN45138.1"/>
    </source>
</evidence>
<dbReference type="Gene3D" id="3.40.50.12500">
    <property type="match status" value="1"/>
</dbReference>